<dbReference type="AlphaFoldDB" id="A0A0H2M6D4"/>
<dbReference type="Proteomes" id="UP000035170">
    <property type="component" value="Unassembled WGS sequence"/>
</dbReference>
<evidence type="ECO:0000256" key="1">
    <source>
        <dbReference type="ARBA" id="ARBA00006987"/>
    </source>
</evidence>
<protein>
    <submittedName>
        <fullName evidence="2">Tripartite tricarboxylate transporter family receptor</fullName>
    </submittedName>
</protein>
<reference evidence="2 3" key="1">
    <citation type="submission" date="2015-03" db="EMBL/GenBank/DDBJ databases">
        <title>Genome sequence of Variovorax paradoxus TBEA6.</title>
        <authorList>
            <person name="Poehlein A."/>
            <person name="Schuldes J."/>
            <person name="Wuebbeler J.H."/>
            <person name="Hiessl S."/>
            <person name="Steinbuechel A."/>
            <person name="Daniel R."/>
        </authorList>
    </citation>
    <scope>NUCLEOTIDE SEQUENCE [LARGE SCALE GENOMIC DNA]</scope>
    <source>
        <strain evidence="2 3">TBEA6</strain>
    </source>
</reference>
<organism evidence="2 3">
    <name type="scientific">Variovorax paradoxus</name>
    <dbReference type="NCBI Taxonomy" id="34073"/>
    <lineage>
        <taxon>Bacteria</taxon>
        <taxon>Pseudomonadati</taxon>
        <taxon>Pseudomonadota</taxon>
        <taxon>Betaproteobacteria</taxon>
        <taxon>Burkholderiales</taxon>
        <taxon>Comamonadaceae</taxon>
        <taxon>Variovorax</taxon>
    </lineage>
</organism>
<dbReference type="PATRIC" id="fig|34073.19.peg.6428"/>
<accession>A0A0H2M6D4</accession>
<comment type="similarity">
    <text evidence="1">Belongs to the UPF0065 (bug) family.</text>
</comment>
<evidence type="ECO:0000313" key="2">
    <source>
        <dbReference type="EMBL" id="KLN52625.1"/>
    </source>
</evidence>
<evidence type="ECO:0000313" key="3">
    <source>
        <dbReference type="Proteomes" id="UP000035170"/>
    </source>
</evidence>
<dbReference type="Gene3D" id="3.40.190.10">
    <property type="entry name" value="Periplasmic binding protein-like II"/>
    <property type="match status" value="1"/>
</dbReference>
<proteinExistence type="inferred from homology"/>
<comment type="caution">
    <text evidence="2">The sequence shown here is derived from an EMBL/GenBank/DDBJ whole genome shotgun (WGS) entry which is preliminary data.</text>
</comment>
<name>A0A0H2M6D4_VARPD</name>
<keyword evidence="3" id="KW-1185">Reference proteome</keyword>
<dbReference type="EMBL" id="JZWI01000048">
    <property type="protein sequence ID" value="KLN52625.1"/>
    <property type="molecule type" value="Genomic_DNA"/>
</dbReference>
<dbReference type="Pfam" id="PF03401">
    <property type="entry name" value="TctC"/>
    <property type="match status" value="1"/>
</dbReference>
<sequence length="72" mass="7865">MGQFAQAAGVKFNAIAYKGGSAALQDVLGEQVDLLADSSSRAPHVEGGKLRLLVTWGEARTRRFKDTRPHRR</sequence>
<dbReference type="InterPro" id="IPR005064">
    <property type="entry name" value="BUG"/>
</dbReference>
<gene>
    <name evidence="2" type="ORF">VPARA_62490</name>
</gene>
<keyword evidence="2" id="KW-0675">Receptor</keyword>